<dbReference type="GO" id="GO:0051539">
    <property type="term" value="F:4 iron, 4 sulfur cluster binding"/>
    <property type="evidence" value="ECO:0007669"/>
    <property type="project" value="TreeGrafter"/>
</dbReference>
<dbReference type="OrthoDB" id="372075at2157"/>
<reference evidence="4 5" key="1">
    <citation type="journal article" date="2007" name="Archaea">
        <title>The genome of Hyperthermus butylicus: a sulfur-reducing, peptide fermenting, neutrophilic Crenarchaeote growing up to 108 degrees C.</title>
        <authorList>
            <person name="Brugger K."/>
            <person name="Chen L."/>
            <person name="Stark M."/>
            <person name="Zibat A."/>
            <person name="Redder P."/>
            <person name="Ruepp A."/>
            <person name="Awayez M."/>
            <person name="She Q."/>
            <person name="Garrett R.A."/>
            <person name="Klenk H.P."/>
        </authorList>
    </citation>
    <scope>NUCLEOTIDE SEQUENCE [LARGE SCALE GENOMIC DNA]</scope>
    <source>
        <strain evidence="5">DSM 5456 / JCM 9403 / PLM1-5</strain>
    </source>
</reference>
<proteinExistence type="inferred from homology"/>
<dbReference type="Proteomes" id="UP000002593">
    <property type="component" value="Chromosome"/>
</dbReference>
<keyword evidence="5" id="KW-1185">Reference proteome</keyword>
<dbReference type="PANTHER" id="PTHR30149:SF0">
    <property type="entry name" value="HYDROGENASE MATURATION FACTOR HYPD"/>
    <property type="match status" value="1"/>
</dbReference>
<dbReference type="GO" id="GO:0005506">
    <property type="term" value="F:iron ion binding"/>
    <property type="evidence" value="ECO:0007669"/>
    <property type="project" value="TreeGrafter"/>
</dbReference>
<sequence length="404" mass="44548">MEDPSTLDKQVVNLYGLWRVDKKVIDRLVELIHRVAPIAIRRVGGTIKIMDFCGTHEHSIVWNGIRSLMPEGVELVAGPGCPVCITPAYYVDIAIKFALEGIRVYTYGDAYRLPGSGRPFGDKGRPRSLEEARALGGDVVVVYSFMDAVKHAKRDGKESVFLAVGFETTAPAVAAPLVNGVVPENLTIINVHRLTPPILRYTFERHRNAPIRGVIAPGHVSAVIGAKAWEFVPREYGVPTVVAGFEAHDILLAIFHILAMLAEGRPRLINEYKRVVRWEGNTVAQRYINECCEVTDAAWRGLGFVPQSGLAFRDKYRRYDAMYQYGIKELTPEEWSYDLPPGCRCAEVTLGLAKPTDCPLFMKVCTPGTPYGPCMVSIEGTCSVWARFGGGGLADEIARELGLA</sequence>
<dbReference type="eggNOG" id="arCOG04428">
    <property type="taxonomic scope" value="Archaea"/>
</dbReference>
<dbReference type="Gene3D" id="3.40.50.11750">
    <property type="entry name" value="HypD, alpha/beta domain 1"/>
    <property type="match status" value="2"/>
</dbReference>
<organism evidence="4 5">
    <name type="scientific">Hyperthermus butylicus (strain DSM 5456 / JCM 9403 / PLM1-5)</name>
    <dbReference type="NCBI Taxonomy" id="415426"/>
    <lineage>
        <taxon>Archaea</taxon>
        <taxon>Thermoproteota</taxon>
        <taxon>Thermoprotei</taxon>
        <taxon>Desulfurococcales</taxon>
        <taxon>Pyrodictiaceae</taxon>
        <taxon>Hyperthermus</taxon>
    </lineage>
</organism>
<gene>
    <name evidence="4" type="ordered locus">Hbut_0755</name>
</gene>
<protein>
    <submittedName>
        <fullName evidence="4">Hydrogenase expression/formation protein hypD</fullName>
    </submittedName>
</protein>
<dbReference type="PANTHER" id="PTHR30149">
    <property type="entry name" value="HYDROGENASE PROTEIN ASSEMBLY PROTEIN HYPD"/>
    <property type="match status" value="1"/>
</dbReference>
<dbReference type="STRING" id="415426.Hbut_0755"/>
<dbReference type="EMBL" id="CP000493">
    <property type="protein sequence ID" value="ABM80609.1"/>
    <property type="molecule type" value="Genomic_DNA"/>
</dbReference>
<comment type="similarity">
    <text evidence="1">Belongs to the HypD family.</text>
</comment>
<dbReference type="InterPro" id="IPR002780">
    <property type="entry name" value="Hyd_form_HypD"/>
</dbReference>
<dbReference type="Gene3D" id="6.10.20.100">
    <property type="match status" value="1"/>
</dbReference>
<dbReference type="GO" id="GO:0070025">
    <property type="term" value="F:carbon monoxide binding"/>
    <property type="evidence" value="ECO:0007669"/>
    <property type="project" value="TreeGrafter"/>
</dbReference>
<keyword evidence="2" id="KW-0479">Metal-binding</keyword>
<dbReference type="KEGG" id="hbu:Hbut_0755"/>
<dbReference type="Pfam" id="PF01924">
    <property type="entry name" value="HypD"/>
    <property type="match status" value="1"/>
</dbReference>
<dbReference type="AlphaFoldDB" id="A2BKU8"/>
<evidence type="ECO:0000256" key="1">
    <source>
        <dbReference type="ARBA" id="ARBA00007888"/>
    </source>
</evidence>
<keyword evidence="3" id="KW-0408">Iron</keyword>
<evidence type="ECO:0000256" key="2">
    <source>
        <dbReference type="ARBA" id="ARBA00022723"/>
    </source>
</evidence>
<evidence type="ECO:0000313" key="4">
    <source>
        <dbReference type="EMBL" id="ABM80609.1"/>
    </source>
</evidence>
<dbReference type="GeneID" id="4782340"/>
<dbReference type="GO" id="GO:0051604">
    <property type="term" value="P:protein maturation"/>
    <property type="evidence" value="ECO:0007669"/>
    <property type="project" value="TreeGrafter"/>
</dbReference>
<name>A2BKU8_HYPBU</name>
<dbReference type="RefSeq" id="WP_011821927.1">
    <property type="nucleotide sequence ID" value="NC_008818.1"/>
</dbReference>
<accession>A2BKU8</accession>
<dbReference type="NCBIfam" id="TIGR00075">
    <property type="entry name" value="hypD"/>
    <property type="match status" value="1"/>
</dbReference>
<dbReference type="EnsemblBacteria" id="ABM80609">
    <property type="protein sequence ID" value="ABM80609"/>
    <property type="gene ID" value="Hbut_0755"/>
</dbReference>
<dbReference type="InterPro" id="IPR042243">
    <property type="entry name" value="HypD_1"/>
</dbReference>
<evidence type="ECO:0000256" key="3">
    <source>
        <dbReference type="ARBA" id="ARBA00023004"/>
    </source>
</evidence>
<dbReference type="PIRSF" id="PIRSF005622">
    <property type="entry name" value="Hydrgn_mat_hypD"/>
    <property type="match status" value="1"/>
</dbReference>
<dbReference type="HOGENOM" id="CLU_048562_1_0_2"/>
<dbReference type="InterPro" id="IPR042244">
    <property type="entry name" value="HypD_2_sf"/>
</dbReference>
<evidence type="ECO:0000313" key="5">
    <source>
        <dbReference type="Proteomes" id="UP000002593"/>
    </source>
</evidence>